<keyword evidence="9" id="KW-0282">Flagellum</keyword>
<dbReference type="PROSITE" id="PS00588">
    <property type="entry name" value="FLAGELLA_BB_ROD"/>
    <property type="match status" value="1"/>
</dbReference>
<evidence type="ECO:0000256" key="4">
    <source>
        <dbReference type="ARBA" id="ARBA00023143"/>
    </source>
</evidence>
<evidence type="ECO:0000256" key="5">
    <source>
        <dbReference type="ARBA" id="ARBA00025933"/>
    </source>
</evidence>
<reference evidence="9 10" key="1">
    <citation type="submission" date="2016-10" db="EMBL/GenBank/DDBJ databases">
        <authorList>
            <person name="de Groot N.N."/>
        </authorList>
    </citation>
    <scope>NUCLEOTIDE SEQUENCE [LARGE SCALE GENOMIC DNA]</scope>
    <source>
        <strain evidence="9 10">Nl18</strain>
    </source>
</reference>
<dbReference type="PANTHER" id="PTHR30435:SF2">
    <property type="entry name" value="FLAGELLAR BASAL-BODY ROD PROTEIN FLGC"/>
    <property type="match status" value="1"/>
</dbReference>
<dbReference type="OMA" id="YVAYPNI"/>
<name>A0A1H8BCX6_9PROT</name>
<dbReference type="NCBIfam" id="TIGR01395">
    <property type="entry name" value="FlgC"/>
    <property type="match status" value="1"/>
</dbReference>
<comment type="similarity">
    <text evidence="2">Belongs to the flagella basal body rod proteins family.</text>
</comment>
<evidence type="ECO:0000256" key="2">
    <source>
        <dbReference type="ARBA" id="ARBA00009677"/>
    </source>
</evidence>
<feature type="domain" description="Flagellar basal-body/hook protein C-terminal" evidence="8">
    <location>
        <begin position="94"/>
        <end position="136"/>
    </location>
</feature>
<evidence type="ECO:0000313" key="10">
    <source>
        <dbReference type="Proteomes" id="UP000183898"/>
    </source>
</evidence>
<proteinExistence type="inferred from homology"/>
<comment type="subunit">
    <text evidence="5 6">The basal body constitutes a major portion of the flagellar organelle and consists of four rings (L,P,S, and M) mounted on a central rod. The rod consists of about 26 subunits of FlgG in the distal portion, and FlgB, FlgC and FlgF are thought to build up the proximal portion of the rod with about 6 subunits each.</text>
</comment>
<comment type="subcellular location">
    <subcellularLocation>
        <location evidence="1 6">Bacterial flagellum basal body</location>
    </subcellularLocation>
</comment>
<dbReference type="InterPro" id="IPR019776">
    <property type="entry name" value="Flagellar_basal_body_rod_CS"/>
</dbReference>
<dbReference type="InterPro" id="IPR010930">
    <property type="entry name" value="Flg_bb/hook_C_dom"/>
</dbReference>
<gene>
    <name evidence="9" type="ORF">SAMN05216404_101188</name>
</gene>
<dbReference type="InterPro" id="IPR006299">
    <property type="entry name" value="FlgC"/>
</dbReference>
<evidence type="ECO:0000256" key="6">
    <source>
        <dbReference type="RuleBase" id="RU362062"/>
    </source>
</evidence>
<accession>A0A1H8BCX6</accession>
<evidence type="ECO:0000313" key="9">
    <source>
        <dbReference type="EMBL" id="SEM79964.1"/>
    </source>
</evidence>
<dbReference type="EMBL" id="FOCT01000001">
    <property type="protein sequence ID" value="SEM79964.1"/>
    <property type="molecule type" value="Genomic_DNA"/>
</dbReference>
<dbReference type="Pfam" id="PF06429">
    <property type="entry name" value="Flg_bbr_C"/>
    <property type="match status" value="1"/>
</dbReference>
<evidence type="ECO:0000256" key="1">
    <source>
        <dbReference type="ARBA" id="ARBA00004117"/>
    </source>
</evidence>
<feature type="domain" description="Flagellar basal body rod protein N-terminal" evidence="7">
    <location>
        <begin position="9"/>
        <end position="32"/>
    </location>
</feature>
<organism evidence="9 10">
    <name type="scientific">Nitrosospira multiformis</name>
    <dbReference type="NCBI Taxonomy" id="1231"/>
    <lineage>
        <taxon>Bacteria</taxon>
        <taxon>Pseudomonadati</taxon>
        <taxon>Pseudomonadota</taxon>
        <taxon>Betaproteobacteria</taxon>
        <taxon>Nitrosomonadales</taxon>
        <taxon>Nitrosomonadaceae</taxon>
        <taxon>Nitrosospira</taxon>
    </lineage>
</organism>
<evidence type="ECO:0000259" key="8">
    <source>
        <dbReference type="Pfam" id="PF06429"/>
    </source>
</evidence>
<dbReference type="GO" id="GO:0030694">
    <property type="term" value="C:bacterial-type flagellum basal body, rod"/>
    <property type="evidence" value="ECO:0007669"/>
    <property type="project" value="UniProtKB-UniRule"/>
</dbReference>
<dbReference type="AlphaFoldDB" id="A0A1H8BCX6"/>
<dbReference type="RefSeq" id="WP_011380661.1">
    <property type="nucleotide sequence ID" value="NZ_FNQL01000002.1"/>
</dbReference>
<sequence length="139" mass="14859">MSLFNIFTVAGSAMTAQNQRLNVVASNLANADSAASSNGQPYKAKQVVFMSTSPLGDNGISNGTHGVRVSGVIEDQSPMKMVYEPSHPMANPEGFVTMPNVNVVEEMVDMISASRSYQNNVDMMNTAKTLLLKTLTIGQ</sequence>
<dbReference type="Pfam" id="PF00460">
    <property type="entry name" value="Flg_bb_rod"/>
    <property type="match status" value="1"/>
</dbReference>
<dbReference type="InterPro" id="IPR001444">
    <property type="entry name" value="Flag_bb_rod_N"/>
</dbReference>
<protein>
    <recommendedName>
        <fullName evidence="3 6">Flagellar basal-body rod protein FlgC</fullName>
    </recommendedName>
</protein>
<keyword evidence="4 6" id="KW-0975">Bacterial flagellum</keyword>
<dbReference type="GO" id="GO:0071978">
    <property type="term" value="P:bacterial-type flagellum-dependent swarming motility"/>
    <property type="evidence" value="ECO:0007669"/>
    <property type="project" value="TreeGrafter"/>
</dbReference>
<evidence type="ECO:0000256" key="3">
    <source>
        <dbReference type="ARBA" id="ARBA00017941"/>
    </source>
</evidence>
<dbReference type="PANTHER" id="PTHR30435">
    <property type="entry name" value="FLAGELLAR PROTEIN"/>
    <property type="match status" value="1"/>
</dbReference>
<evidence type="ECO:0000259" key="7">
    <source>
        <dbReference type="Pfam" id="PF00460"/>
    </source>
</evidence>
<keyword evidence="9" id="KW-0966">Cell projection</keyword>
<keyword evidence="9" id="KW-0969">Cilium</keyword>
<dbReference type="Proteomes" id="UP000183898">
    <property type="component" value="Unassembled WGS sequence"/>
</dbReference>